<gene>
    <name evidence="1" type="ORF">JL102_08425</name>
</gene>
<dbReference type="Gene3D" id="2.60.40.2710">
    <property type="match status" value="1"/>
</dbReference>
<name>A0A937F6Y0_9BACT</name>
<sequence>MLKRYNGIFLLAILAVFGCNDDEQVTYKGYLPPVVLKDSVLVTYGDNIDLMLPTQYKDYEGVVLSLDFSNNDDIEVKGEQTLQNLLANAITVNASENSIQINAAEIYPNNVYSEISDVRLPEVYNVTLKADSEEGYKSVETTFKVRVTTADLGIVGLSDTDEIPYDYALYGTRSEYAVDYKALKKEGSKLELFFNGRPDGHVNLVDGKIVVDENAGDEGKSEWTYDMVPTLLKDGYMVARKQFRVMVVPTPKFFYGSYYPDLDITVIQNRLVMALGKEYATMEPAFYPEKYKGHFSIKSISKGGVSLDNTEGLFSINEETGKVSVKENTSLAAGEYSLVVENKSTTTDFVLSAELTLVME</sequence>
<comment type="caution">
    <text evidence="1">The sequence shown here is derived from an EMBL/GenBank/DDBJ whole genome shotgun (WGS) entry which is preliminary data.</text>
</comment>
<dbReference type="RefSeq" id="WP_202243946.1">
    <property type="nucleotide sequence ID" value="NZ_JAESIY010000004.1"/>
</dbReference>
<organism evidence="1 2">
    <name type="scientific">Fulvivirga sediminis</name>
    <dbReference type="NCBI Taxonomy" id="2803949"/>
    <lineage>
        <taxon>Bacteria</taxon>
        <taxon>Pseudomonadati</taxon>
        <taxon>Bacteroidota</taxon>
        <taxon>Cytophagia</taxon>
        <taxon>Cytophagales</taxon>
        <taxon>Fulvivirgaceae</taxon>
        <taxon>Fulvivirga</taxon>
    </lineage>
</organism>
<dbReference type="PROSITE" id="PS51257">
    <property type="entry name" value="PROKAR_LIPOPROTEIN"/>
    <property type="match status" value="1"/>
</dbReference>
<dbReference type="Proteomes" id="UP000659388">
    <property type="component" value="Unassembled WGS sequence"/>
</dbReference>
<accession>A0A937F6Y0</accession>
<keyword evidence="2" id="KW-1185">Reference proteome</keyword>
<protein>
    <submittedName>
        <fullName evidence="1">Uncharacterized protein</fullName>
    </submittedName>
</protein>
<dbReference type="EMBL" id="JAESIY010000004">
    <property type="protein sequence ID" value="MBL3656152.1"/>
    <property type="molecule type" value="Genomic_DNA"/>
</dbReference>
<evidence type="ECO:0000313" key="1">
    <source>
        <dbReference type="EMBL" id="MBL3656152.1"/>
    </source>
</evidence>
<reference evidence="1" key="1">
    <citation type="submission" date="2021-01" db="EMBL/GenBank/DDBJ databases">
        <title>Fulvivirga kasyanovii gen. nov., sp nov., a novel member of the phylum Bacteroidetes isolated from seawater in a mussel farm.</title>
        <authorList>
            <person name="Zhao L.-H."/>
            <person name="Wang Z.-J."/>
        </authorList>
    </citation>
    <scope>NUCLEOTIDE SEQUENCE</scope>
    <source>
        <strain evidence="1">2943</strain>
    </source>
</reference>
<proteinExistence type="predicted"/>
<evidence type="ECO:0000313" key="2">
    <source>
        <dbReference type="Proteomes" id="UP000659388"/>
    </source>
</evidence>
<dbReference type="AlphaFoldDB" id="A0A937F6Y0"/>